<proteinExistence type="predicted"/>
<dbReference type="SUPFAM" id="SSF55486">
    <property type="entry name" value="Metalloproteases ('zincins'), catalytic domain"/>
    <property type="match status" value="1"/>
</dbReference>
<organism evidence="3 4">
    <name type="scientific">Microbulbifer spongiae</name>
    <dbReference type="NCBI Taxonomy" id="2944933"/>
    <lineage>
        <taxon>Bacteria</taxon>
        <taxon>Pseudomonadati</taxon>
        <taxon>Pseudomonadota</taxon>
        <taxon>Gammaproteobacteria</taxon>
        <taxon>Cellvibrionales</taxon>
        <taxon>Microbulbiferaceae</taxon>
        <taxon>Microbulbifer</taxon>
    </lineage>
</organism>
<dbReference type="Proteomes" id="UP001321520">
    <property type="component" value="Chromosome"/>
</dbReference>
<evidence type="ECO:0000313" key="4">
    <source>
        <dbReference type="Proteomes" id="UP001321520"/>
    </source>
</evidence>
<protein>
    <submittedName>
        <fullName evidence="3">M12 family metallo-peptidase</fullName>
    </submittedName>
</protein>
<evidence type="ECO:0000313" key="3">
    <source>
        <dbReference type="EMBL" id="WKD51058.1"/>
    </source>
</evidence>
<name>A0ABY9EDF8_9GAMM</name>
<evidence type="ECO:0000256" key="1">
    <source>
        <dbReference type="SAM" id="SignalP"/>
    </source>
</evidence>
<evidence type="ECO:0000259" key="2">
    <source>
        <dbReference type="PROSITE" id="PS50215"/>
    </source>
</evidence>
<dbReference type="PANTHER" id="PTHR11905">
    <property type="entry name" value="ADAM A DISINTEGRIN AND METALLOPROTEASE DOMAIN"/>
    <property type="match status" value="1"/>
</dbReference>
<dbReference type="PROSITE" id="PS50215">
    <property type="entry name" value="ADAM_MEPRO"/>
    <property type="match status" value="1"/>
</dbReference>
<gene>
    <name evidence="3" type="ORF">M8T91_06450</name>
</gene>
<dbReference type="PANTHER" id="PTHR11905:SF159">
    <property type="entry name" value="ADAM METALLOPROTEASE"/>
    <property type="match status" value="1"/>
</dbReference>
<dbReference type="InterPro" id="IPR001590">
    <property type="entry name" value="Peptidase_M12B"/>
</dbReference>
<feature type="signal peptide" evidence="1">
    <location>
        <begin position="1"/>
        <end position="26"/>
    </location>
</feature>
<dbReference type="EMBL" id="CP098023">
    <property type="protein sequence ID" value="WKD51058.1"/>
    <property type="molecule type" value="Genomic_DNA"/>
</dbReference>
<sequence>MLKKYIRKTGCIAMMALCAFSSIIHAKTTLEQNVQAELEAAVADALNVNLNLNQYSVQRIATDTTADARSGAVTDIHVDLTLDGRQVQMSLSPHSVRSPNLVVYTIDGDGVKREVKAPPIRTYQGSLTGMKDTRVAASVSEGGQLRAWIQMPDEIWAVQPLSDATPGIAPSLHVVYRTSDILPGDWTCGADEAPFEHMLHGVSSTLQQSLVTREADVAFDADTEYYNLNGSSVSATIADIESTMNAVELIYLNETDIVYAIGRIIVRTGADPYSSTNPSGLLSQFRNEWRTNQAGVPRDVAHLMTGKNLAGSVIGIAYLNGVCSFNVGYGVSQSRFSGNFASRVALTAHELGHNWSANHCNGQGDCAIMCSGIGGCTGILNRFGVSSENAIISWANSVGCLSTI</sequence>
<dbReference type="RefSeq" id="WP_301417967.1">
    <property type="nucleotide sequence ID" value="NZ_CP098023.1"/>
</dbReference>
<feature type="chain" id="PRO_5047077454" evidence="1">
    <location>
        <begin position="27"/>
        <end position="404"/>
    </location>
</feature>
<keyword evidence="1" id="KW-0732">Signal</keyword>
<accession>A0ABY9EDF8</accession>
<feature type="domain" description="Peptidase M12B" evidence="2">
    <location>
        <begin position="213"/>
        <end position="370"/>
    </location>
</feature>
<dbReference type="InterPro" id="IPR024079">
    <property type="entry name" value="MetalloPept_cat_dom_sf"/>
</dbReference>
<reference evidence="3 4" key="1">
    <citation type="submission" date="2022-05" db="EMBL/GenBank/DDBJ databases">
        <title>Microbulbifer sp. nov., isolated from sponge.</title>
        <authorList>
            <person name="Gao L."/>
        </authorList>
    </citation>
    <scope>NUCLEOTIDE SEQUENCE [LARGE SCALE GENOMIC DNA]</scope>
    <source>
        <strain evidence="3 4">MI-G</strain>
    </source>
</reference>
<dbReference type="Gene3D" id="3.40.390.10">
    <property type="entry name" value="Collagenase (Catalytic Domain)"/>
    <property type="match status" value="1"/>
</dbReference>
<keyword evidence="4" id="KW-1185">Reference proteome</keyword>
<dbReference type="Pfam" id="PF13688">
    <property type="entry name" value="Reprolysin_5"/>
    <property type="match status" value="1"/>
</dbReference>